<protein>
    <submittedName>
        <fullName evidence="1">Uncharacterized protein</fullName>
    </submittedName>
</protein>
<organism evidence="1 2">
    <name type="scientific">Oculimacula yallundae</name>
    <dbReference type="NCBI Taxonomy" id="86028"/>
    <lineage>
        <taxon>Eukaryota</taxon>
        <taxon>Fungi</taxon>
        <taxon>Dikarya</taxon>
        <taxon>Ascomycota</taxon>
        <taxon>Pezizomycotina</taxon>
        <taxon>Leotiomycetes</taxon>
        <taxon>Helotiales</taxon>
        <taxon>Ploettnerulaceae</taxon>
        <taxon>Oculimacula</taxon>
    </lineage>
</organism>
<dbReference type="Pfam" id="PF11951">
    <property type="entry name" value="Fungal_trans_2"/>
    <property type="match status" value="1"/>
</dbReference>
<proteinExistence type="predicted"/>
<dbReference type="PANTHER" id="PTHR37540:SF5">
    <property type="entry name" value="TRANSCRIPTION FACTOR DOMAIN-CONTAINING PROTEIN"/>
    <property type="match status" value="1"/>
</dbReference>
<sequence length="506" mass="56864">MRIDAEVSWFTQATSHPAFFHGTLLLGAAYRALTLGQTSPFPPECYYHQGEAIRHIIANLGNPEAQLEDGNVAAVACLVAFETAVDHVANGSVHVDGLERLISIRKAKKQEVLAWVDVSHASANLTRPRFLFIPANMPIPAKPTLDDEEHLLETLNSKWPPSFPFSPIITYEGMDDVTVHIFHRARQLSSLASRIHVCSPRSEAIEDLRQQYTHGMLLLEGQVNASIWSLSKNNVRQWGSATQPRANDTVRACTRTWHGTCLLYIHLFLRRAHPSPRSVVISKIARRVKYSLRILSETELWVSFPKPFLLWVLCVVGVAESGIGQLPIAVGSNATDRLWLLQILGKLRNLMGLDIWEEARAFVVQFAWVDHLCDAPSRALWEECDRYLIELSEGPGVARLENWLAPPNAPSLYGPNLPIHVVNTEEPTSAKSPKEFPCLHGSDKFFFEFADKGSILKYQRYILRKLKGNPGRLPVYFSPEECIKDQSRCNSVVHFTGDIPSWHGSF</sequence>
<keyword evidence="2" id="KW-1185">Reference proteome</keyword>
<dbReference type="PANTHER" id="PTHR37540">
    <property type="entry name" value="TRANSCRIPTION FACTOR (ACR-2), PUTATIVE-RELATED-RELATED"/>
    <property type="match status" value="1"/>
</dbReference>
<dbReference type="EMBL" id="JAZHXI010000021">
    <property type="protein sequence ID" value="KAL2060703.1"/>
    <property type="molecule type" value="Genomic_DNA"/>
</dbReference>
<dbReference type="Proteomes" id="UP001595075">
    <property type="component" value="Unassembled WGS sequence"/>
</dbReference>
<gene>
    <name evidence="1" type="ORF">VTL71DRAFT_9344</name>
</gene>
<evidence type="ECO:0000313" key="1">
    <source>
        <dbReference type="EMBL" id="KAL2060703.1"/>
    </source>
</evidence>
<dbReference type="InterPro" id="IPR021858">
    <property type="entry name" value="Fun_TF"/>
</dbReference>
<reference evidence="1 2" key="1">
    <citation type="journal article" date="2024" name="Commun. Biol.">
        <title>Comparative genomic analysis of thermophilic fungi reveals convergent evolutionary adaptations and gene losses.</title>
        <authorList>
            <person name="Steindorff A.S."/>
            <person name="Aguilar-Pontes M.V."/>
            <person name="Robinson A.J."/>
            <person name="Andreopoulos B."/>
            <person name="LaButti K."/>
            <person name="Kuo A."/>
            <person name="Mondo S."/>
            <person name="Riley R."/>
            <person name="Otillar R."/>
            <person name="Haridas S."/>
            <person name="Lipzen A."/>
            <person name="Grimwood J."/>
            <person name="Schmutz J."/>
            <person name="Clum A."/>
            <person name="Reid I.D."/>
            <person name="Moisan M.C."/>
            <person name="Butler G."/>
            <person name="Nguyen T.T.M."/>
            <person name="Dewar K."/>
            <person name="Conant G."/>
            <person name="Drula E."/>
            <person name="Henrissat B."/>
            <person name="Hansel C."/>
            <person name="Singer S."/>
            <person name="Hutchinson M.I."/>
            <person name="de Vries R.P."/>
            <person name="Natvig D.O."/>
            <person name="Powell A.J."/>
            <person name="Tsang A."/>
            <person name="Grigoriev I.V."/>
        </authorList>
    </citation>
    <scope>NUCLEOTIDE SEQUENCE [LARGE SCALE GENOMIC DNA]</scope>
    <source>
        <strain evidence="1 2">CBS 494.80</strain>
    </source>
</reference>
<evidence type="ECO:0000313" key="2">
    <source>
        <dbReference type="Proteomes" id="UP001595075"/>
    </source>
</evidence>
<accession>A0ABR4BSS6</accession>
<name>A0ABR4BSS6_9HELO</name>
<comment type="caution">
    <text evidence="1">The sequence shown here is derived from an EMBL/GenBank/DDBJ whole genome shotgun (WGS) entry which is preliminary data.</text>
</comment>